<dbReference type="GeneID" id="90766408"/>
<sequence>MSYLEFWTAIAPFNLVLQDRAHCDAQIRSGEVDEDTVLAVLKHMTRVELRERHGLKWRPVTPWLKVVSNH</sequence>
<dbReference type="RefSeq" id="WP_131615511.1">
    <property type="nucleotide sequence ID" value="NZ_CP036532.1"/>
</dbReference>
<evidence type="ECO:0000313" key="2">
    <source>
        <dbReference type="Proteomes" id="UP000293719"/>
    </source>
</evidence>
<organism evidence="1 2">
    <name type="scientific">Roseitalea porphyridii</name>
    <dbReference type="NCBI Taxonomy" id="1852022"/>
    <lineage>
        <taxon>Bacteria</taxon>
        <taxon>Pseudomonadati</taxon>
        <taxon>Pseudomonadota</taxon>
        <taxon>Alphaproteobacteria</taxon>
        <taxon>Hyphomicrobiales</taxon>
        <taxon>Ahrensiaceae</taxon>
        <taxon>Roseitalea</taxon>
    </lineage>
</organism>
<evidence type="ECO:0000313" key="1">
    <source>
        <dbReference type="EMBL" id="QBK29797.1"/>
    </source>
</evidence>
<proteinExistence type="predicted"/>
<dbReference type="OrthoDB" id="8450254at2"/>
<dbReference type="KEGG" id="rpod:E0E05_03785"/>
<protein>
    <submittedName>
        <fullName evidence="1">Uncharacterized protein</fullName>
    </submittedName>
</protein>
<gene>
    <name evidence="1" type="ORF">E0E05_03785</name>
</gene>
<reference evidence="1 2" key="1">
    <citation type="journal article" date="2017" name="Int. J. Syst. Evol. Microbiol.">
        <title>Roseitalea porphyridii gen. nov., sp. nov., isolated from a red alga, and reclassification of Hoeflea suaedae Chung et al. 2013 as Pseudohoeflea suaedae gen. nov., comb. nov.</title>
        <authorList>
            <person name="Hyeon J.W."/>
            <person name="Jeong S.E."/>
            <person name="Baek K."/>
            <person name="Jeon C.O."/>
        </authorList>
    </citation>
    <scope>NUCLEOTIDE SEQUENCE [LARGE SCALE GENOMIC DNA]</scope>
    <source>
        <strain evidence="1 2">MA7-20</strain>
    </source>
</reference>
<dbReference type="EMBL" id="CP036532">
    <property type="protein sequence ID" value="QBK29797.1"/>
    <property type="molecule type" value="Genomic_DNA"/>
</dbReference>
<name>A0A4P6UXC3_9HYPH</name>
<accession>A0A4P6UXC3</accession>
<dbReference type="AlphaFoldDB" id="A0A4P6UXC3"/>
<keyword evidence="2" id="KW-1185">Reference proteome</keyword>
<dbReference type="Proteomes" id="UP000293719">
    <property type="component" value="Chromosome"/>
</dbReference>